<dbReference type="PANTHER" id="PTHR16026">
    <property type="entry name" value="CARTILAGE ACIDIC PROTEIN 1"/>
    <property type="match status" value="1"/>
</dbReference>
<sequence length="503" mass="53695">MKALSGAVAVALVAGPALAEPRFEPVALPVEHIYTGGWEHFVGGGVAVFDCSGDGLPEIVAAGGASPAVLLRNGGGMRFTVGGFPEIAEVSGVWPIDIDSDGVTDLVLGRVGPNILLRGTGDCGFEKADWGFDGGDRWSPAFSATWEAGQSWPTLAFGNYVDRDNPDGPFEACDVNHLHRPNGEGYGPVTVLEPGFCALSILFSDWARRGQQDLRVSNDRHYYVSGGTEQMWRLDKEPRLLGEAEGFEPVSIWGMGIASRDLTGDGRPEVMLTSMGDQVLMEWNGEGYVRAPWERGATATRPHTREDGRPSTGWHAEFGDVDNDGRADLFIAKGNVDQMPGMAMDDPNNLLMQGADGVFREAAAEAGVASGARSRGAALANLDGDGRLDLVVVNRRDPMEVYRNVTEGTGNWLAVSPRQEGANRDAVGAWVEVRAQGRTEAQERTIGGGHGGAQLMPLHFGLGAAQAPEARVIWPDGTVGPWVAIEAGRSYSVVYPGDRWRAD</sequence>
<organism evidence="5 6">
    <name type="scientific">Vannielia litorea</name>
    <dbReference type="NCBI Taxonomy" id="1217970"/>
    <lineage>
        <taxon>Bacteria</taxon>
        <taxon>Pseudomonadati</taxon>
        <taxon>Pseudomonadota</taxon>
        <taxon>Alphaproteobacteria</taxon>
        <taxon>Rhodobacterales</taxon>
        <taxon>Paracoccaceae</taxon>
        <taxon>Vannielia</taxon>
    </lineage>
</organism>
<protein>
    <submittedName>
        <fullName evidence="5">Repeat domain-containing protein</fullName>
    </submittedName>
</protein>
<keyword evidence="6" id="KW-1185">Reference proteome</keyword>
<dbReference type="SUPFAM" id="SSF69318">
    <property type="entry name" value="Integrin alpha N-terminal domain"/>
    <property type="match status" value="1"/>
</dbReference>
<evidence type="ECO:0000256" key="3">
    <source>
        <dbReference type="SAM" id="SignalP"/>
    </source>
</evidence>
<gene>
    <name evidence="5" type="ORF">SAMN05444002_2180</name>
</gene>
<evidence type="ECO:0000313" key="6">
    <source>
        <dbReference type="Proteomes" id="UP000184932"/>
    </source>
</evidence>
<evidence type="ECO:0000313" key="5">
    <source>
        <dbReference type="EMBL" id="SIO02172.1"/>
    </source>
</evidence>
<dbReference type="InterPro" id="IPR011519">
    <property type="entry name" value="UnbV_ASPIC"/>
</dbReference>
<feature type="chain" id="PRO_5012297398" evidence="3">
    <location>
        <begin position="20"/>
        <end position="503"/>
    </location>
</feature>
<dbReference type="Proteomes" id="UP000184932">
    <property type="component" value="Unassembled WGS sequence"/>
</dbReference>
<feature type="region of interest" description="Disordered" evidence="2">
    <location>
        <begin position="300"/>
        <end position="319"/>
    </location>
</feature>
<keyword evidence="1 3" id="KW-0732">Signal</keyword>
<evidence type="ECO:0000259" key="4">
    <source>
        <dbReference type="Pfam" id="PF07593"/>
    </source>
</evidence>
<dbReference type="Gene3D" id="2.130.10.130">
    <property type="entry name" value="Integrin alpha, N-terminal"/>
    <property type="match status" value="1"/>
</dbReference>
<dbReference type="AlphaFoldDB" id="A0A1N6G424"/>
<dbReference type="Pfam" id="PF13517">
    <property type="entry name" value="FG-GAP_3"/>
    <property type="match status" value="2"/>
</dbReference>
<evidence type="ECO:0000256" key="1">
    <source>
        <dbReference type="ARBA" id="ARBA00022729"/>
    </source>
</evidence>
<dbReference type="EMBL" id="FSRL01000001">
    <property type="protein sequence ID" value="SIO02172.1"/>
    <property type="molecule type" value="Genomic_DNA"/>
</dbReference>
<dbReference type="InterPro" id="IPR013517">
    <property type="entry name" value="FG-GAP"/>
</dbReference>
<feature type="signal peptide" evidence="3">
    <location>
        <begin position="1"/>
        <end position="19"/>
    </location>
</feature>
<reference evidence="6" key="1">
    <citation type="submission" date="2016-11" db="EMBL/GenBank/DDBJ databases">
        <authorList>
            <person name="Varghese N."/>
            <person name="Submissions S."/>
        </authorList>
    </citation>
    <scope>NUCLEOTIDE SEQUENCE [LARGE SCALE GENOMIC DNA]</scope>
    <source>
        <strain evidence="6">DSM 29440</strain>
    </source>
</reference>
<feature type="domain" description="ASPIC/UnbV" evidence="4">
    <location>
        <begin position="426"/>
        <end position="491"/>
    </location>
</feature>
<name>A0A1N6G424_9RHOB</name>
<dbReference type="STRING" id="1217970.SAMN05444002_2180"/>
<dbReference type="InterPro" id="IPR027039">
    <property type="entry name" value="Crtac1"/>
</dbReference>
<dbReference type="InterPro" id="IPR028994">
    <property type="entry name" value="Integrin_alpha_N"/>
</dbReference>
<dbReference type="Pfam" id="PF07593">
    <property type="entry name" value="UnbV_ASPIC"/>
    <property type="match status" value="1"/>
</dbReference>
<dbReference type="PANTHER" id="PTHR16026:SF0">
    <property type="entry name" value="CARTILAGE ACIDIC PROTEIN 1"/>
    <property type="match status" value="1"/>
</dbReference>
<evidence type="ECO:0000256" key="2">
    <source>
        <dbReference type="SAM" id="MobiDB-lite"/>
    </source>
</evidence>
<proteinExistence type="predicted"/>
<accession>A0A1N6G424</accession>